<name>A0ABT6YAI7_9BACT</name>
<proteinExistence type="predicted"/>
<accession>A0ABT6YAI7</accession>
<dbReference type="RefSeq" id="WP_283345255.1">
    <property type="nucleotide sequence ID" value="NZ_JASHIF010000012.1"/>
</dbReference>
<sequence length="378" mass="42716">MKRNYLRRYLWVVLIAVGLCSCVDPYEFDFEKDGKHLVVEGFLNDNQAAPDTIQIYYSNYSNEFAQILDADVVKASIIVEETKQEIPMKILASGRLIPFPDFKLNPNYSYRLAFELKTGDKYQSTPEKINTTPPILNVKKQFNLQSVLSNDGKNYSSATELYVDFQDDPTANNFYLWRYTHYEKLAFCKTCNNSVLDYKTQSCVTAPRGLNKAYYDYPCESACYAILHNSKVMIQDDRASQGKLIKEKLVAQIPFYNDYGCLVNLEQISVSLEVYKFYQLVRQLTQGTGGLADTPPSAIVGNIQNVSNPDEKVVGYFGVANVQKYSFWIDRSDAVGPMALILGHSIVEEPSNPPTRPPSAGCVPSANRTPIQPKGWQQ</sequence>
<evidence type="ECO:0000256" key="1">
    <source>
        <dbReference type="SAM" id="MobiDB-lite"/>
    </source>
</evidence>
<dbReference type="Proteomes" id="UP001236507">
    <property type="component" value="Unassembled WGS sequence"/>
</dbReference>
<keyword evidence="3" id="KW-1185">Reference proteome</keyword>
<organism evidence="2 3">
    <name type="scientific">Flectobacillus roseus</name>
    <dbReference type="NCBI Taxonomy" id="502259"/>
    <lineage>
        <taxon>Bacteria</taxon>
        <taxon>Pseudomonadati</taxon>
        <taxon>Bacteroidota</taxon>
        <taxon>Cytophagia</taxon>
        <taxon>Cytophagales</taxon>
        <taxon>Flectobacillaceae</taxon>
        <taxon>Flectobacillus</taxon>
    </lineage>
</organism>
<feature type="compositionally biased region" description="Polar residues" evidence="1">
    <location>
        <begin position="366"/>
        <end position="378"/>
    </location>
</feature>
<protein>
    <submittedName>
        <fullName evidence="2">DUF4249 domain-containing protein</fullName>
    </submittedName>
</protein>
<dbReference type="PROSITE" id="PS51257">
    <property type="entry name" value="PROKAR_LIPOPROTEIN"/>
    <property type="match status" value="1"/>
</dbReference>
<gene>
    <name evidence="2" type="ORF">QM524_15380</name>
</gene>
<dbReference type="EMBL" id="JASHIF010000012">
    <property type="protein sequence ID" value="MDI9860596.1"/>
    <property type="molecule type" value="Genomic_DNA"/>
</dbReference>
<dbReference type="Pfam" id="PF14054">
    <property type="entry name" value="DUF4249"/>
    <property type="match status" value="1"/>
</dbReference>
<dbReference type="InterPro" id="IPR025345">
    <property type="entry name" value="DUF4249"/>
</dbReference>
<evidence type="ECO:0000313" key="3">
    <source>
        <dbReference type="Proteomes" id="UP001236507"/>
    </source>
</evidence>
<comment type="caution">
    <text evidence="2">The sequence shown here is derived from an EMBL/GenBank/DDBJ whole genome shotgun (WGS) entry which is preliminary data.</text>
</comment>
<reference evidence="2 3" key="1">
    <citation type="submission" date="2023-05" db="EMBL/GenBank/DDBJ databases">
        <title>Novel species of genus Flectobacillus isolated from stream in China.</title>
        <authorList>
            <person name="Lu H."/>
        </authorList>
    </citation>
    <scope>NUCLEOTIDE SEQUENCE [LARGE SCALE GENOMIC DNA]</scope>
    <source>
        <strain evidence="2 3">KCTC 42575</strain>
    </source>
</reference>
<evidence type="ECO:0000313" key="2">
    <source>
        <dbReference type="EMBL" id="MDI9860596.1"/>
    </source>
</evidence>
<feature type="region of interest" description="Disordered" evidence="1">
    <location>
        <begin position="349"/>
        <end position="378"/>
    </location>
</feature>